<dbReference type="Proteomes" id="UP001157353">
    <property type="component" value="Unassembled WGS sequence"/>
</dbReference>
<dbReference type="InterPro" id="IPR019629">
    <property type="entry name" value="Uncharacterised_HI1736/YgjV"/>
</dbReference>
<gene>
    <name evidence="2" type="ORF">GCM10007916_18100</name>
</gene>
<feature type="transmembrane region" description="Helical" evidence="1">
    <location>
        <begin position="58"/>
        <end position="82"/>
    </location>
</feature>
<evidence type="ECO:0000256" key="1">
    <source>
        <dbReference type="SAM" id="Phobius"/>
    </source>
</evidence>
<proteinExistence type="predicted"/>
<keyword evidence="1" id="KW-0812">Transmembrane</keyword>
<name>A0ABQ6E0K0_9GAMM</name>
<feature type="transmembrane region" description="Helical" evidence="1">
    <location>
        <begin position="94"/>
        <end position="117"/>
    </location>
</feature>
<organism evidence="2 3">
    <name type="scientific">Psychromonas marina</name>
    <dbReference type="NCBI Taxonomy" id="88364"/>
    <lineage>
        <taxon>Bacteria</taxon>
        <taxon>Pseudomonadati</taxon>
        <taxon>Pseudomonadota</taxon>
        <taxon>Gammaproteobacteria</taxon>
        <taxon>Alteromonadales</taxon>
        <taxon>Psychromonadaceae</taxon>
        <taxon>Psychromonas</taxon>
    </lineage>
</organism>
<comment type="caution">
    <text evidence="2">The sequence shown here is derived from an EMBL/GenBank/DDBJ whole genome shotgun (WGS) entry which is preliminary data.</text>
</comment>
<evidence type="ECO:0000313" key="3">
    <source>
        <dbReference type="Proteomes" id="UP001157353"/>
    </source>
</evidence>
<accession>A0ABQ6E0K0</accession>
<dbReference type="EMBL" id="BSPQ01000005">
    <property type="protein sequence ID" value="GLS90743.1"/>
    <property type="molecule type" value="Genomic_DNA"/>
</dbReference>
<evidence type="ECO:0000313" key="2">
    <source>
        <dbReference type="EMBL" id="GLS90743.1"/>
    </source>
</evidence>
<keyword evidence="3" id="KW-1185">Reference proteome</keyword>
<evidence type="ECO:0008006" key="4">
    <source>
        <dbReference type="Google" id="ProtNLM"/>
    </source>
</evidence>
<feature type="transmembrane region" description="Helical" evidence="1">
    <location>
        <begin position="34"/>
        <end position="51"/>
    </location>
</feature>
<reference evidence="3" key="1">
    <citation type="journal article" date="2019" name="Int. J. Syst. Evol. Microbiol.">
        <title>The Global Catalogue of Microorganisms (GCM) 10K type strain sequencing project: providing services to taxonomists for standard genome sequencing and annotation.</title>
        <authorList>
            <consortium name="The Broad Institute Genomics Platform"/>
            <consortium name="The Broad Institute Genome Sequencing Center for Infectious Disease"/>
            <person name="Wu L."/>
            <person name="Ma J."/>
        </authorList>
    </citation>
    <scope>NUCLEOTIDE SEQUENCE [LARGE SCALE GENOMIC DNA]</scope>
    <source>
        <strain evidence="3">NBRC 103166</strain>
    </source>
</reference>
<protein>
    <recommendedName>
        <fullName evidence="4">YgjV family protein</fullName>
    </recommendedName>
</protein>
<keyword evidence="1" id="KW-0472">Membrane</keyword>
<sequence>MMVHFLLLGALTSASVVALGALRTFISTKTKSTPVMLLFVAAIIGVGLMTLTSQAELLTIIGTSVATIALFKLEGIAMRACILLNSLCWLINNFYLGSIGGTAVEFTFVIINLYSIYKLYSASPKKSTAI</sequence>
<dbReference type="Pfam" id="PF10688">
    <property type="entry name" value="Imp-YgjV"/>
    <property type="match status" value="1"/>
</dbReference>
<keyword evidence="1" id="KW-1133">Transmembrane helix</keyword>